<name>A0A819GHW8_9BILA</name>
<reference evidence="1" key="1">
    <citation type="submission" date="2021-02" db="EMBL/GenBank/DDBJ databases">
        <authorList>
            <person name="Nowell W R."/>
        </authorList>
    </citation>
    <scope>NUCLEOTIDE SEQUENCE</scope>
</reference>
<keyword evidence="2" id="KW-1185">Reference proteome</keyword>
<dbReference type="AlphaFoldDB" id="A0A819GHW8"/>
<accession>A0A819GHW8</accession>
<sequence>MSGLSFGSYYPMKEIDVETASFVCLPITSNKSGMKLLARNDLYLRYLTEYESIPGWVSYGIFYILWVIIRFQYEELHINDGAIGEIGVHAGKLTSYLYLLRHLNKKQKLFAIDVFGKKELNIDKSGDGDRKVFLSYIQRYANVTADEVNIYEGSSLDLNSDFSKNLEAQRWWKTTIKRDRGCQLVSIDGGHTTLTTYSDMCVISNSLVDGGVVMVDDIDNPEWLGVRDGGKPGFNRGCYEACL</sequence>
<evidence type="ECO:0000313" key="2">
    <source>
        <dbReference type="Proteomes" id="UP000663866"/>
    </source>
</evidence>
<proteinExistence type="predicted"/>
<dbReference type="Pfam" id="PF13578">
    <property type="entry name" value="Methyltransf_24"/>
    <property type="match status" value="1"/>
</dbReference>
<dbReference type="EMBL" id="CAJOBG010001000">
    <property type="protein sequence ID" value="CAF3882983.1"/>
    <property type="molecule type" value="Genomic_DNA"/>
</dbReference>
<evidence type="ECO:0000313" key="1">
    <source>
        <dbReference type="EMBL" id="CAF3882983.1"/>
    </source>
</evidence>
<dbReference type="InterPro" id="IPR029063">
    <property type="entry name" value="SAM-dependent_MTases_sf"/>
</dbReference>
<comment type="caution">
    <text evidence="1">The sequence shown here is derived from an EMBL/GenBank/DDBJ whole genome shotgun (WGS) entry which is preliminary data.</text>
</comment>
<protein>
    <submittedName>
        <fullName evidence="1">Uncharacterized protein</fullName>
    </submittedName>
</protein>
<dbReference type="Gene3D" id="3.40.50.150">
    <property type="entry name" value="Vaccinia Virus protein VP39"/>
    <property type="match status" value="1"/>
</dbReference>
<gene>
    <name evidence="1" type="ORF">OVN521_LOCUS8566</name>
</gene>
<dbReference type="Proteomes" id="UP000663866">
    <property type="component" value="Unassembled WGS sequence"/>
</dbReference>
<organism evidence="1 2">
    <name type="scientific">Rotaria magnacalcarata</name>
    <dbReference type="NCBI Taxonomy" id="392030"/>
    <lineage>
        <taxon>Eukaryota</taxon>
        <taxon>Metazoa</taxon>
        <taxon>Spiralia</taxon>
        <taxon>Gnathifera</taxon>
        <taxon>Rotifera</taxon>
        <taxon>Eurotatoria</taxon>
        <taxon>Bdelloidea</taxon>
        <taxon>Philodinida</taxon>
        <taxon>Philodinidae</taxon>
        <taxon>Rotaria</taxon>
    </lineage>
</organism>